<feature type="chain" id="PRO_5047531556" evidence="3">
    <location>
        <begin position="38"/>
        <end position="109"/>
    </location>
</feature>
<dbReference type="RefSeq" id="WP_274041047.1">
    <property type="nucleotide sequence ID" value="NZ_JANCPR020000018.1"/>
</dbReference>
<feature type="signal peptide" evidence="3">
    <location>
        <begin position="1"/>
        <end position="37"/>
    </location>
</feature>
<comment type="caution">
    <text evidence="4">The sequence shown here is derived from an EMBL/GenBank/DDBJ whole genome shotgun (WGS) entry which is preliminary data.</text>
</comment>
<accession>A0ABT6ZY62</accession>
<evidence type="ECO:0000256" key="3">
    <source>
        <dbReference type="SAM" id="SignalP"/>
    </source>
</evidence>
<keyword evidence="3" id="KW-0732">Signal</keyword>
<protein>
    <submittedName>
        <fullName evidence="4">LPXTG cell wall anchor domain-containing protein</fullName>
    </submittedName>
</protein>
<feature type="transmembrane region" description="Helical" evidence="2">
    <location>
        <begin position="79"/>
        <end position="97"/>
    </location>
</feature>
<dbReference type="Proteomes" id="UP001214441">
    <property type="component" value="Unassembled WGS sequence"/>
</dbReference>
<dbReference type="EMBL" id="JANCPR020000018">
    <property type="protein sequence ID" value="MDJ1134013.1"/>
    <property type="molecule type" value="Genomic_DNA"/>
</dbReference>
<proteinExistence type="predicted"/>
<evidence type="ECO:0000313" key="4">
    <source>
        <dbReference type="EMBL" id="MDJ1134013.1"/>
    </source>
</evidence>
<gene>
    <name evidence="4" type="ORF">NMN56_018970</name>
</gene>
<dbReference type="NCBIfam" id="TIGR01167">
    <property type="entry name" value="LPXTG_anchor"/>
    <property type="match status" value="1"/>
</dbReference>
<feature type="compositionally biased region" description="Polar residues" evidence="1">
    <location>
        <begin position="48"/>
        <end position="57"/>
    </location>
</feature>
<evidence type="ECO:0000256" key="2">
    <source>
        <dbReference type="SAM" id="Phobius"/>
    </source>
</evidence>
<keyword evidence="2" id="KW-0472">Membrane</keyword>
<keyword evidence="2" id="KW-0812">Transmembrane</keyword>
<feature type="region of interest" description="Disordered" evidence="1">
    <location>
        <begin position="36"/>
        <end position="71"/>
    </location>
</feature>
<evidence type="ECO:0000256" key="1">
    <source>
        <dbReference type="SAM" id="MobiDB-lite"/>
    </source>
</evidence>
<reference evidence="4 5" key="1">
    <citation type="submission" date="2023-05" db="EMBL/GenBank/DDBJ databases">
        <title>Streptantibioticus silvisoli sp. nov., acidotolerant actinomycetes 1 from pine litter.</title>
        <authorList>
            <person name="Swiecimska M."/>
            <person name="Golinska P."/>
            <person name="Sangal V."/>
            <person name="Wachnowicz B."/>
            <person name="Goodfellow M."/>
        </authorList>
    </citation>
    <scope>NUCLEOTIDE SEQUENCE [LARGE SCALE GENOMIC DNA]</scope>
    <source>
        <strain evidence="4 5">DSM 42109</strain>
    </source>
</reference>
<organism evidence="4 5">
    <name type="scientific">Streptomyces iconiensis</name>
    <dbReference type="NCBI Taxonomy" id="1384038"/>
    <lineage>
        <taxon>Bacteria</taxon>
        <taxon>Bacillati</taxon>
        <taxon>Actinomycetota</taxon>
        <taxon>Actinomycetes</taxon>
        <taxon>Kitasatosporales</taxon>
        <taxon>Streptomycetaceae</taxon>
        <taxon>Streptomyces</taxon>
    </lineage>
</organism>
<name>A0ABT6ZY62_9ACTN</name>
<keyword evidence="2" id="KW-1133">Transmembrane helix</keyword>
<evidence type="ECO:0000313" key="5">
    <source>
        <dbReference type="Proteomes" id="UP001214441"/>
    </source>
</evidence>
<sequence>MSGAGLSTLSAHRRPLATAAAAGGLLFALWFVPSAHADPEEDPGGTGTSAPGVSQHENAAERGTHAQLAETGSFDSTPFVVGGLGFVGIGGAVLVQGQRRARTQPRTQT</sequence>
<keyword evidence="5" id="KW-1185">Reference proteome</keyword>